<organism evidence="4 5">
    <name type="scientific">Vitis rotundifolia</name>
    <name type="common">Muscadine grape</name>
    <dbReference type="NCBI Taxonomy" id="103349"/>
    <lineage>
        <taxon>Eukaryota</taxon>
        <taxon>Viridiplantae</taxon>
        <taxon>Streptophyta</taxon>
        <taxon>Embryophyta</taxon>
        <taxon>Tracheophyta</taxon>
        <taxon>Spermatophyta</taxon>
        <taxon>Magnoliopsida</taxon>
        <taxon>eudicotyledons</taxon>
        <taxon>Gunneridae</taxon>
        <taxon>Pentapetalae</taxon>
        <taxon>rosids</taxon>
        <taxon>Vitales</taxon>
        <taxon>Vitaceae</taxon>
        <taxon>Viteae</taxon>
        <taxon>Vitis</taxon>
    </lineage>
</organism>
<dbReference type="SUPFAM" id="SSF81296">
    <property type="entry name" value="E set domains"/>
    <property type="match status" value="1"/>
</dbReference>
<dbReference type="InterPro" id="IPR014756">
    <property type="entry name" value="Ig_E-set"/>
</dbReference>
<dbReference type="SMART" id="SM01010">
    <property type="entry name" value="AMPKBI"/>
    <property type="match status" value="1"/>
</dbReference>
<evidence type="ECO:0000313" key="5">
    <source>
        <dbReference type="Proteomes" id="UP001168098"/>
    </source>
</evidence>
<dbReference type="CDD" id="cd02859">
    <property type="entry name" value="E_set_AMPKbeta_like_N"/>
    <property type="match status" value="1"/>
</dbReference>
<protein>
    <recommendedName>
        <fullName evidence="3">Association with the SNF1 complex (ASC) domain-containing protein</fullName>
    </recommendedName>
</protein>
<dbReference type="InterPro" id="IPR037256">
    <property type="entry name" value="ASC_dom_sf"/>
</dbReference>
<dbReference type="Gene3D" id="2.60.40.10">
    <property type="entry name" value="Immunoglobulins"/>
    <property type="match status" value="1"/>
</dbReference>
<dbReference type="EMBL" id="JARBHA010000012">
    <property type="protein sequence ID" value="KAJ9687024.1"/>
    <property type="molecule type" value="Genomic_DNA"/>
</dbReference>
<keyword evidence="5" id="KW-1185">Reference proteome</keyword>
<comment type="caution">
    <text evidence="4">The sequence shown here is derived from an EMBL/GenBank/DDBJ whole genome shotgun (WGS) entry which is preliminary data.</text>
</comment>
<accession>A0AA39DK83</accession>
<sequence>MGNVSTRKDGVEECEDFDQYMESSAGGTHGTGNPHGGRDGEGPSGIKKFEECQQYMDSAHVKGNVSHGRNGEGNSGVKKWEEGHQCMDFSQFGFHVMGNVGSGINGEGHSGIKKFQGCEQYVEFRRGASPKSMCLARSHNLGPSLTAIMLPPQPLMVPSQRPVRSVQIPGHALVGNTTENEDMLHGRWVTIQIRWSYGGKQVAVEGSWDDWKSKELLAGSGKEFSITKVLLVGIYHFRFIVDGQWRNTPELPLVYDNTGYAYNVLDLKNYVAEDPESPSSPGSSYNNPQLVAQDFEREPPELPPQAEITPLNGPSFSMDSSQSLTRPQTFVLNHLYFQKMNQNVAALSSTHRFCTKYVTIVLYKPRRG</sequence>
<feature type="compositionally biased region" description="Basic and acidic residues" evidence="2">
    <location>
        <begin position="36"/>
        <end position="46"/>
    </location>
</feature>
<dbReference type="Pfam" id="PF16561">
    <property type="entry name" value="AMPK1_CBM"/>
    <property type="match status" value="1"/>
</dbReference>
<name>A0AA39DK83_VITRO</name>
<evidence type="ECO:0000313" key="4">
    <source>
        <dbReference type="EMBL" id="KAJ9687024.1"/>
    </source>
</evidence>
<dbReference type="Pfam" id="PF04739">
    <property type="entry name" value="AMPKBI"/>
    <property type="match status" value="1"/>
</dbReference>
<dbReference type="PANTHER" id="PTHR46316">
    <property type="entry name" value="SNF1-RELATED PROTEIN KINASE REGULATORY SUBUNIT BETA-1"/>
    <property type="match status" value="1"/>
</dbReference>
<reference evidence="4 5" key="1">
    <citation type="journal article" date="2023" name="BMC Biotechnol.">
        <title>Vitis rotundifolia cv Carlos genome sequencing.</title>
        <authorList>
            <person name="Huff M."/>
            <person name="Hulse-Kemp A."/>
            <person name="Scheffler B."/>
            <person name="Youngblood R."/>
            <person name="Simpson S."/>
            <person name="Babiker E."/>
            <person name="Staton M."/>
        </authorList>
    </citation>
    <scope>NUCLEOTIDE SEQUENCE [LARGE SCALE GENOMIC DNA]</scope>
    <source>
        <tissue evidence="4">Leaf</tissue>
    </source>
</reference>
<dbReference type="InterPro" id="IPR043554">
    <property type="entry name" value="KINB"/>
</dbReference>
<dbReference type="InterPro" id="IPR013783">
    <property type="entry name" value="Ig-like_fold"/>
</dbReference>
<dbReference type="Gene3D" id="6.20.250.60">
    <property type="match status" value="1"/>
</dbReference>
<dbReference type="AlphaFoldDB" id="A0AA39DK83"/>
<evidence type="ECO:0000259" key="3">
    <source>
        <dbReference type="SMART" id="SM01010"/>
    </source>
</evidence>
<dbReference type="SUPFAM" id="SSF160219">
    <property type="entry name" value="AMPKBI-like"/>
    <property type="match status" value="1"/>
</dbReference>
<dbReference type="GO" id="GO:0009507">
    <property type="term" value="C:chloroplast"/>
    <property type="evidence" value="ECO:0007669"/>
    <property type="project" value="UniProtKB-ARBA"/>
</dbReference>
<dbReference type="Proteomes" id="UP001168098">
    <property type="component" value="Unassembled WGS sequence"/>
</dbReference>
<proteinExistence type="inferred from homology"/>
<feature type="domain" description="Association with the SNF1 complex (ASC)" evidence="3">
    <location>
        <begin position="278"/>
        <end position="366"/>
    </location>
</feature>
<dbReference type="InterPro" id="IPR006828">
    <property type="entry name" value="ASC_dom"/>
</dbReference>
<dbReference type="PANTHER" id="PTHR46316:SF6">
    <property type="entry name" value="ASSOCIATION WITH THE SNF1 COMPLEX (ASC) DOMAIN-CONTAINING PROTEIN"/>
    <property type="match status" value="1"/>
</dbReference>
<gene>
    <name evidence="4" type="ORF">PVL29_015758</name>
</gene>
<comment type="similarity">
    <text evidence="1">Belongs to the 5'-AMP-activated protein kinase beta subunit family.</text>
</comment>
<dbReference type="InterPro" id="IPR032640">
    <property type="entry name" value="AMPK1_CBM"/>
</dbReference>
<evidence type="ECO:0000256" key="1">
    <source>
        <dbReference type="ARBA" id="ARBA00010926"/>
    </source>
</evidence>
<feature type="region of interest" description="Disordered" evidence="2">
    <location>
        <begin position="22"/>
        <end position="46"/>
    </location>
</feature>
<evidence type="ECO:0000256" key="2">
    <source>
        <dbReference type="SAM" id="MobiDB-lite"/>
    </source>
</evidence>